<evidence type="ECO:0000313" key="3">
    <source>
        <dbReference type="Proteomes" id="UP001140091"/>
    </source>
</evidence>
<keyword evidence="3" id="KW-1185">Reference proteome</keyword>
<evidence type="ECO:0000313" key="2">
    <source>
        <dbReference type="EMBL" id="KAJ2924984.1"/>
    </source>
</evidence>
<proteinExistence type="predicted"/>
<feature type="region of interest" description="Disordered" evidence="1">
    <location>
        <begin position="23"/>
        <end position="58"/>
    </location>
</feature>
<name>A0A9W8MDT7_9AGAR</name>
<accession>A0A9W8MDT7</accession>
<gene>
    <name evidence="2" type="ORF">H1R20_g12111</name>
</gene>
<organism evidence="2 3">
    <name type="scientific">Candolleomyces eurysporus</name>
    <dbReference type="NCBI Taxonomy" id="2828524"/>
    <lineage>
        <taxon>Eukaryota</taxon>
        <taxon>Fungi</taxon>
        <taxon>Dikarya</taxon>
        <taxon>Basidiomycota</taxon>
        <taxon>Agaricomycotina</taxon>
        <taxon>Agaricomycetes</taxon>
        <taxon>Agaricomycetidae</taxon>
        <taxon>Agaricales</taxon>
        <taxon>Agaricineae</taxon>
        <taxon>Psathyrellaceae</taxon>
        <taxon>Candolleomyces</taxon>
    </lineage>
</organism>
<comment type="caution">
    <text evidence="2">The sequence shown here is derived from an EMBL/GenBank/DDBJ whole genome shotgun (WGS) entry which is preliminary data.</text>
</comment>
<sequence>MSITVENYEDGLEVSDLTFDDHADVQAQWDDQPLRDQGQGAKEEDKKVSGTIKGNIKQ</sequence>
<feature type="non-terminal residue" evidence="2">
    <location>
        <position position="1"/>
    </location>
</feature>
<dbReference type="Proteomes" id="UP001140091">
    <property type="component" value="Unassembled WGS sequence"/>
</dbReference>
<evidence type="ECO:0000256" key="1">
    <source>
        <dbReference type="SAM" id="MobiDB-lite"/>
    </source>
</evidence>
<dbReference type="EMBL" id="JANBPK010001198">
    <property type="protein sequence ID" value="KAJ2924984.1"/>
    <property type="molecule type" value="Genomic_DNA"/>
</dbReference>
<protein>
    <submittedName>
        <fullName evidence="2">Uncharacterized protein</fullName>
    </submittedName>
</protein>
<dbReference type="AlphaFoldDB" id="A0A9W8MDT7"/>
<reference evidence="2" key="1">
    <citation type="submission" date="2022-06" db="EMBL/GenBank/DDBJ databases">
        <title>Genome Sequence of Candolleomyces eurysporus.</title>
        <authorList>
            <person name="Buettner E."/>
        </authorList>
    </citation>
    <scope>NUCLEOTIDE SEQUENCE</scope>
    <source>
        <strain evidence="2">VTCC 930004</strain>
    </source>
</reference>